<dbReference type="PANTHER" id="PTHR21043:SF0">
    <property type="entry name" value="MITOCHONDRIAL ASSEMBLY OF RIBOSOMAL LARGE SUBUNIT PROTEIN 1"/>
    <property type="match status" value="1"/>
</dbReference>
<dbReference type="AlphaFoldDB" id="X1T4H7"/>
<evidence type="ECO:0000313" key="2">
    <source>
        <dbReference type="EMBL" id="GAI74929.1"/>
    </source>
</evidence>
<dbReference type="Gene3D" id="3.30.460.10">
    <property type="entry name" value="Beta Polymerase, domain 2"/>
    <property type="match status" value="1"/>
</dbReference>
<dbReference type="SUPFAM" id="SSF81301">
    <property type="entry name" value="Nucleotidyltransferase"/>
    <property type="match status" value="1"/>
</dbReference>
<organism evidence="2">
    <name type="scientific">marine sediment metagenome</name>
    <dbReference type="NCBI Taxonomy" id="412755"/>
    <lineage>
        <taxon>unclassified sequences</taxon>
        <taxon>metagenomes</taxon>
        <taxon>ecological metagenomes</taxon>
    </lineage>
</organism>
<comment type="caution">
    <text evidence="2">The sequence shown here is derived from an EMBL/GenBank/DDBJ whole genome shotgun (WGS) entry which is preliminary data.</text>
</comment>
<dbReference type="InterPro" id="IPR043519">
    <property type="entry name" value="NT_sf"/>
</dbReference>
<comment type="similarity">
    <text evidence="1">Belongs to the Iojap/RsfS family.</text>
</comment>
<gene>
    <name evidence="2" type="ORF">S12H4_13374</name>
</gene>
<dbReference type="PANTHER" id="PTHR21043">
    <property type="entry name" value="IOJAP SUPERFAMILY ORTHOLOG"/>
    <property type="match status" value="1"/>
</dbReference>
<protein>
    <recommendedName>
        <fullName evidence="3">Ribosomal silencing factor RsfS</fullName>
    </recommendedName>
</protein>
<dbReference type="GO" id="GO:0043023">
    <property type="term" value="F:ribosomal large subunit binding"/>
    <property type="evidence" value="ECO:0007669"/>
    <property type="project" value="TreeGrafter"/>
</dbReference>
<name>X1T4H7_9ZZZZ</name>
<dbReference type="NCBIfam" id="TIGR00090">
    <property type="entry name" value="rsfS_iojap_ybeB"/>
    <property type="match status" value="1"/>
</dbReference>
<sequence length="126" mass="14227">MQKSIKSHQLSDIIGKLSLTKNAENVLSIDVRKVSSSADYFIICSAETGLQVQAIANAVRKGTPTKPWHIEGLEHQNWVLLDYVDVVLHIFKTQVREFYSLEKLWADAPTVEITDEPQKHSQPLSN</sequence>
<dbReference type="HAMAP" id="MF_01477">
    <property type="entry name" value="Iojap_RsfS"/>
    <property type="match status" value="1"/>
</dbReference>
<dbReference type="GO" id="GO:0090071">
    <property type="term" value="P:negative regulation of ribosome biogenesis"/>
    <property type="evidence" value="ECO:0007669"/>
    <property type="project" value="TreeGrafter"/>
</dbReference>
<dbReference type="Pfam" id="PF02410">
    <property type="entry name" value="RsfS"/>
    <property type="match status" value="1"/>
</dbReference>
<reference evidence="2" key="1">
    <citation type="journal article" date="2014" name="Front. Microbiol.">
        <title>High frequency of phylogenetically diverse reductive dehalogenase-homologous genes in deep subseafloor sedimentary metagenomes.</title>
        <authorList>
            <person name="Kawai M."/>
            <person name="Futagami T."/>
            <person name="Toyoda A."/>
            <person name="Takaki Y."/>
            <person name="Nishi S."/>
            <person name="Hori S."/>
            <person name="Arai W."/>
            <person name="Tsubouchi T."/>
            <person name="Morono Y."/>
            <person name="Uchiyama I."/>
            <person name="Ito T."/>
            <person name="Fujiyama A."/>
            <person name="Inagaki F."/>
            <person name="Takami H."/>
        </authorList>
    </citation>
    <scope>NUCLEOTIDE SEQUENCE</scope>
    <source>
        <strain evidence="2">Expedition CK06-06</strain>
    </source>
</reference>
<proteinExistence type="inferred from homology"/>
<evidence type="ECO:0000256" key="1">
    <source>
        <dbReference type="ARBA" id="ARBA00010574"/>
    </source>
</evidence>
<evidence type="ECO:0008006" key="3">
    <source>
        <dbReference type="Google" id="ProtNLM"/>
    </source>
</evidence>
<accession>X1T4H7</accession>
<dbReference type="EMBL" id="BARW01006371">
    <property type="protein sequence ID" value="GAI74929.1"/>
    <property type="molecule type" value="Genomic_DNA"/>
</dbReference>
<dbReference type="GO" id="GO:0017148">
    <property type="term" value="P:negative regulation of translation"/>
    <property type="evidence" value="ECO:0007669"/>
    <property type="project" value="TreeGrafter"/>
</dbReference>
<dbReference type="InterPro" id="IPR004394">
    <property type="entry name" value="Iojap/RsfS/C7orf30"/>
</dbReference>